<comment type="similarity">
    <text evidence="2">Belongs to the zinc-containing alcohol dehydrogenase family.</text>
</comment>
<dbReference type="PROSITE" id="PS00059">
    <property type="entry name" value="ADH_ZINC"/>
    <property type="match status" value="1"/>
</dbReference>
<evidence type="ECO:0000313" key="10">
    <source>
        <dbReference type="Proteomes" id="UP000730481"/>
    </source>
</evidence>
<keyword evidence="6" id="KW-0040">ANK repeat</keyword>
<dbReference type="InterPro" id="IPR002328">
    <property type="entry name" value="ADH_Zn_CS"/>
</dbReference>
<dbReference type="Gene3D" id="1.25.40.20">
    <property type="entry name" value="Ankyrin repeat-containing domain"/>
    <property type="match status" value="1"/>
</dbReference>
<dbReference type="InterPro" id="IPR036770">
    <property type="entry name" value="Ankyrin_rpt-contain_sf"/>
</dbReference>
<dbReference type="InterPro" id="IPR036291">
    <property type="entry name" value="NAD(P)-bd_dom_sf"/>
</dbReference>
<proteinExistence type="inferred from homology"/>
<feature type="repeat" description="ANK" evidence="6">
    <location>
        <begin position="731"/>
        <end position="763"/>
    </location>
</feature>
<dbReference type="AlphaFoldDB" id="A0A9P5A7E2"/>
<dbReference type="SUPFAM" id="SSF48403">
    <property type="entry name" value="Ankyrin repeat"/>
    <property type="match status" value="1"/>
</dbReference>
<keyword evidence="3" id="KW-0479">Metal-binding</keyword>
<feature type="domain" description="Enoyl reductase (ER)" evidence="8">
    <location>
        <begin position="355"/>
        <end position="691"/>
    </location>
</feature>
<dbReference type="PROSITE" id="PS50088">
    <property type="entry name" value="ANK_REPEAT"/>
    <property type="match status" value="5"/>
</dbReference>
<dbReference type="InterPro" id="IPR006680">
    <property type="entry name" value="Amidohydro-rel"/>
</dbReference>
<dbReference type="PROSITE" id="PS50297">
    <property type="entry name" value="ANK_REP_REGION"/>
    <property type="match status" value="4"/>
</dbReference>
<evidence type="ECO:0000256" key="6">
    <source>
        <dbReference type="PROSITE-ProRule" id="PRU00023"/>
    </source>
</evidence>
<dbReference type="GO" id="GO:0004022">
    <property type="term" value="F:alcohol dehydrogenase (NAD+) activity"/>
    <property type="evidence" value="ECO:0007669"/>
    <property type="project" value="TreeGrafter"/>
</dbReference>
<organism evidence="9 10">
    <name type="scientific">Fusarium beomiforme</name>
    <dbReference type="NCBI Taxonomy" id="44412"/>
    <lineage>
        <taxon>Eukaryota</taxon>
        <taxon>Fungi</taxon>
        <taxon>Dikarya</taxon>
        <taxon>Ascomycota</taxon>
        <taxon>Pezizomycotina</taxon>
        <taxon>Sordariomycetes</taxon>
        <taxon>Hypocreomycetidae</taxon>
        <taxon>Hypocreales</taxon>
        <taxon>Nectriaceae</taxon>
        <taxon>Fusarium</taxon>
        <taxon>Fusarium burgessii species complex</taxon>
    </lineage>
</organism>
<comment type="cofactor">
    <cofactor evidence="1">
        <name>Zn(2+)</name>
        <dbReference type="ChEBI" id="CHEBI:29105"/>
    </cofactor>
</comment>
<feature type="repeat" description="ANK" evidence="6">
    <location>
        <begin position="798"/>
        <end position="830"/>
    </location>
</feature>
<feature type="region of interest" description="Disordered" evidence="7">
    <location>
        <begin position="655"/>
        <end position="674"/>
    </location>
</feature>
<evidence type="ECO:0000256" key="7">
    <source>
        <dbReference type="SAM" id="MobiDB-lite"/>
    </source>
</evidence>
<keyword evidence="4" id="KW-0862">Zinc</keyword>
<reference evidence="9" key="1">
    <citation type="journal article" date="2017" name="Mycologia">
        <title>Fusarium algeriense, sp. nov., a novel toxigenic crown rot pathogen of durum wheat from Algeria is nested in the Fusarium burgessii species complex.</title>
        <authorList>
            <person name="Laraba I."/>
            <person name="Keddad A."/>
            <person name="Boureghda H."/>
            <person name="Abdallah N."/>
            <person name="Vaughan M.M."/>
            <person name="Proctor R.H."/>
            <person name="Busman M."/>
            <person name="O'Donnell K."/>
        </authorList>
    </citation>
    <scope>NUCLEOTIDE SEQUENCE</scope>
    <source>
        <strain evidence="9">NRRL 25174</strain>
    </source>
</reference>
<dbReference type="InterPro" id="IPR013154">
    <property type="entry name" value="ADH-like_N"/>
</dbReference>
<dbReference type="Proteomes" id="UP000730481">
    <property type="component" value="Unassembled WGS sequence"/>
</dbReference>
<dbReference type="Pfam" id="PF12796">
    <property type="entry name" value="Ank_2"/>
    <property type="match status" value="1"/>
</dbReference>
<dbReference type="PRINTS" id="PR01415">
    <property type="entry name" value="ANKYRIN"/>
</dbReference>
<dbReference type="InterPro" id="IPR020843">
    <property type="entry name" value="ER"/>
</dbReference>
<comment type="caution">
    <text evidence="9">The sequence shown here is derived from an EMBL/GenBank/DDBJ whole genome shotgun (WGS) entry which is preliminary data.</text>
</comment>
<dbReference type="GO" id="GO:0016787">
    <property type="term" value="F:hydrolase activity"/>
    <property type="evidence" value="ECO:0007669"/>
    <property type="project" value="InterPro"/>
</dbReference>
<evidence type="ECO:0000256" key="4">
    <source>
        <dbReference type="ARBA" id="ARBA00022833"/>
    </source>
</evidence>
<feature type="repeat" description="ANK" evidence="6">
    <location>
        <begin position="665"/>
        <end position="697"/>
    </location>
</feature>
<dbReference type="SMART" id="SM00248">
    <property type="entry name" value="ANK"/>
    <property type="match status" value="7"/>
</dbReference>
<dbReference type="PANTHER" id="PTHR42940:SF5">
    <property type="entry name" value="ALCOHOL DEHYDROGENASE 2"/>
    <property type="match status" value="1"/>
</dbReference>
<sequence>MMTNKGTIAVEEAIITPSTVWTLKETFSILNPGDSSDKALQAHAAKLLDIHDKRLATMDAEGVEYMLLSLTAPGCQGITDPQLAEKTAREANDWLAEQVSKRPDRFGGLAALSMHNPEEAAQELERAVKKLGFFGALVNDYQSTDGGSGREYFDTAKYDPFWKKVQELNVPIYFHPRYLSRKELQPGSLYGDRPHLQGAAVQFHLDLSYHIYAMCSSGVFDRFPGVKIVAGHLGENIPLNLWRASHWYNKPSKKATRPSKEDYSYYFTHNVYITTSGNFFTAGLKLCIETIGLDRCMYSIDTPYDSIEEAQAWWRTVDLGEDAKEKVGRENAIKLFKLPLESSVVPPGAVYDKPGELSTKVIDIQTPSPLAGEVLVKLKRTHSGVCHSDLSVMKNSWGLPFSLADTQVGGHEGVGTIVQIGQGAEIHGFAIGDRVGVKWLRDICGSCVYCIAGEDGLCAKQSVSGMFNPGTFQQYLTLPARYLTPIPNGVSSEVAAPMLCAGLTSYAALRKVNGSPGDWVVVSGAGGGLGHLVTQIGAKAFGYRIIGIDQASKEDVVNESGAETFIDAATPGEELISQVKKLTDDLGANAVVNDGHDAVNSLKSCRNIMSTTEPLEQPDLENDMSSLRLDPGSRYKDYHQDLARYLRGESEVTIREEADDDDEEREPTSLHEASKLGRVDIASVLLQEGTSPNIQDDEGRSPLSHAAGAGNTEIVSLLLGNGADVDLADNEGWTPLMVAAEQGHDEAVALLLKHGADPNARDNDQCTPIIQAAIGGSPGIVARLLDAGADPDAQDDTDNLTAISWAAMQSNGDVIKLLLEKGVDPNVDDRILLSALYGFEDDSDGQALIRMLVEHGADVFMDGWSDERPLVIAAEQGRLATVEMFLKASYDSNSIRQEHIWDAITMAAEHGHLWVLKELMDNYDPVDAEKQTPWEWVKDYRFGQSYRLLKPYFEPDAESDEDDTESED</sequence>
<dbReference type="Gene3D" id="3.40.50.720">
    <property type="entry name" value="NAD(P)-binding Rossmann-like Domain"/>
    <property type="match status" value="1"/>
</dbReference>
<accession>A0A9P5A7E2</accession>
<evidence type="ECO:0000256" key="1">
    <source>
        <dbReference type="ARBA" id="ARBA00001947"/>
    </source>
</evidence>
<dbReference type="InterPro" id="IPR002110">
    <property type="entry name" value="Ankyrin_rpt"/>
</dbReference>
<evidence type="ECO:0000256" key="3">
    <source>
        <dbReference type="ARBA" id="ARBA00022723"/>
    </source>
</evidence>
<dbReference type="OrthoDB" id="1879366at2759"/>
<evidence type="ECO:0000256" key="2">
    <source>
        <dbReference type="ARBA" id="ARBA00008072"/>
    </source>
</evidence>
<dbReference type="InterPro" id="IPR032466">
    <property type="entry name" value="Metal_Hydrolase"/>
</dbReference>
<dbReference type="SUPFAM" id="SSF51556">
    <property type="entry name" value="Metallo-dependent hydrolases"/>
    <property type="match status" value="1"/>
</dbReference>
<feature type="repeat" description="ANK" evidence="6">
    <location>
        <begin position="698"/>
        <end position="730"/>
    </location>
</feature>
<name>A0A9P5A7E2_9HYPO</name>
<dbReference type="SMART" id="SM00829">
    <property type="entry name" value="PKS_ER"/>
    <property type="match status" value="1"/>
</dbReference>
<keyword evidence="5" id="KW-0560">Oxidoreductase</keyword>
<dbReference type="Pfam" id="PF13637">
    <property type="entry name" value="Ank_4"/>
    <property type="match status" value="1"/>
</dbReference>
<gene>
    <name evidence="9" type="ORF">FBEOM_13116</name>
</gene>
<dbReference type="GO" id="GO:0005737">
    <property type="term" value="C:cytoplasm"/>
    <property type="evidence" value="ECO:0007669"/>
    <property type="project" value="TreeGrafter"/>
</dbReference>
<dbReference type="Gene3D" id="3.20.20.140">
    <property type="entry name" value="Metal-dependent hydrolases"/>
    <property type="match status" value="1"/>
</dbReference>
<protein>
    <submittedName>
        <fullName evidence="9">Amidohydrolase 2</fullName>
    </submittedName>
</protein>
<dbReference type="Gene3D" id="3.90.180.10">
    <property type="entry name" value="Medium-chain alcohol dehydrogenases, catalytic domain"/>
    <property type="match status" value="1"/>
</dbReference>
<evidence type="ECO:0000313" key="9">
    <source>
        <dbReference type="EMBL" id="KAF4333079.1"/>
    </source>
</evidence>
<dbReference type="SUPFAM" id="SSF51735">
    <property type="entry name" value="NAD(P)-binding Rossmann-fold domains"/>
    <property type="match status" value="1"/>
</dbReference>
<feature type="repeat" description="ANK" evidence="6">
    <location>
        <begin position="764"/>
        <end position="796"/>
    </location>
</feature>
<dbReference type="PANTHER" id="PTHR42940">
    <property type="entry name" value="ALCOHOL DEHYDROGENASE 1-RELATED"/>
    <property type="match status" value="1"/>
</dbReference>
<evidence type="ECO:0000256" key="5">
    <source>
        <dbReference type="ARBA" id="ARBA00023002"/>
    </source>
</evidence>
<dbReference type="GO" id="GO:0008270">
    <property type="term" value="F:zinc ion binding"/>
    <property type="evidence" value="ECO:0007669"/>
    <property type="project" value="InterPro"/>
</dbReference>
<reference evidence="9" key="2">
    <citation type="submission" date="2020-02" db="EMBL/GenBank/DDBJ databases">
        <title>Identification and distribution of gene clusters putatively required for synthesis of sphingolipid metabolism inhibitors in phylogenetically diverse species of the filamentous fungus Fusarium.</title>
        <authorList>
            <person name="Kim H.-S."/>
            <person name="Busman M."/>
            <person name="Brown D.W."/>
            <person name="Divon H."/>
            <person name="Uhlig S."/>
            <person name="Proctor R.H."/>
        </authorList>
    </citation>
    <scope>NUCLEOTIDE SEQUENCE</scope>
    <source>
        <strain evidence="9">NRRL 25174</strain>
    </source>
</reference>
<dbReference type="SUPFAM" id="SSF50129">
    <property type="entry name" value="GroES-like"/>
    <property type="match status" value="1"/>
</dbReference>
<dbReference type="Pfam" id="PF04909">
    <property type="entry name" value="Amidohydro_2"/>
    <property type="match status" value="1"/>
</dbReference>
<dbReference type="InterPro" id="IPR011032">
    <property type="entry name" value="GroES-like_sf"/>
</dbReference>
<dbReference type="Pfam" id="PF08240">
    <property type="entry name" value="ADH_N"/>
    <property type="match status" value="1"/>
</dbReference>
<evidence type="ECO:0000259" key="8">
    <source>
        <dbReference type="SMART" id="SM00829"/>
    </source>
</evidence>
<dbReference type="EMBL" id="PVQB02000906">
    <property type="protein sequence ID" value="KAF4333079.1"/>
    <property type="molecule type" value="Genomic_DNA"/>
</dbReference>
<keyword evidence="10" id="KW-1185">Reference proteome</keyword>